<dbReference type="InterPro" id="IPR009057">
    <property type="entry name" value="Homeodomain-like_sf"/>
</dbReference>
<evidence type="ECO:0000256" key="1">
    <source>
        <dbReference type="ARBA" id="ARBA00023015"/>
    </source>
</evidence>
<dbReference type="PRINTS" id="PR00455">
    <property type="entry name" value="HTHTETR"/>
</dbReference>
<evidence type="ECO:0000256" key="2">
    <source>
        <dbReference type="ARBA" id="ARBA00023125"/>
    </source>
</evidence>
<organism evidence="6 7">
    <name type="scientific">Streptomyces cavernicola</name>
    <dbReference type="NCBI Taxonomy" id="3043613"/>
    <lineage>
        <taxon>Bacteria</taxon>
        <taxon>Bacillati</taxon>
        <taxon>Actinomycetota</taxon>
        <taxon>Actinomycetes</taxon>
        <taxon>Kitasatosporales</taxon>
        <taxon>Streptomycetaceae</taxon>
        <taxon>Streptomyces</taxon>
    </lineage>
</organism>
<protein>
    <submittedName>
        <fullName evidence="6">TetR/AcrR family transcriptional regulator</fullName>
    </submittedName>
</protein>
<sequence length="216" mass="23671">MPPKFSAEEKARITRLLLDNGRRLFATQGLRKTSLEELVAPAGVAKSSFYAFFDSKEDLYLELMLCQSGEVKRKVIDGGLDAGTDTRDALRRFLRATLDELASSPLWSRLMTHPDEMQAVARKLDAERLAALQSGDNPVTALAGFVDARRAEGQLIDVRPELIVGVLQCVLLVPLFAERLGTPDVQARVLDLLVDIVSAGLAPRRDAEPLTSSDVL</sequence>
<dbReference type="PANTHER" id="PTHR30055">
    <property type="entry name" value="HTH-TYPE TRANSCRIPTIONAL REGULATOR RUTR"/>
    <property type="match status" value="1"/>
</dbReference>
<keyword evidence="2 4" id="KW-0238">DNA-binding</keyword>
<reference evidence="6 7" key="1">
    <citation type="submission" date="2023-05" db="EMBL/GenBank/DDBJ databases">
        <title>Draft genome sequence of Streptomyces sp. B-S-A6 isolated from a cave soil in Thailand.</title>
        <authorList>
            <person name="Chamroensaksri N."/>
            <person name="Muangham S."/>
        </authorList>
    </citation>
    <scope>NUCLEOTIDE SEQUENCE [LARGE SCALE GENOMIC DNA]</scope>
    <source>
        <strain evidence="6 7">B-S-A6</strain>
    </source>
</reference>
<proteinExistence type="predicted"/>
<dbReference type="PROSITE" id="PS50977">
    <property type="entry name" value="HTH_TETR_2"/>
    <property type="match status" value="1"/>
</dbReference>
<name>A0ABT6SBT8_9ACTN</name>
<evidence type="ECO:0000256" key="4">
    <source>
        <dbReference type="PROSITE-ProRule" id="PRU00335"/>
    </source>
</evidence>
<keyword evidence="1" id="KW-0805">Transcription regulation</keyword>
<gene>
    <name evidence="6" type="ORF">QIS96_14955</name>
</gene>
<dbReference type="InterPro" id="IPR050109">
    <property type="entry name" value="HTH-type_TetR-like_transc_reg"/>
</dbReference>
<dbReference type="Gene3D" id="1.10.357.10">
    <property type="entry name" value="Tetracycline Repressor, domain 2"/>
    <property type="match status" value="1"/>
</dbReference>
<feature type="DNA-binding region" description="H-T-H motif" evidence="4">
    <location>
        <begin position="34"/>
        <end position="53"/>
    </location>
</feature>
<evidence type="ECO:0000313" key="7">
    <source>
        <dbReference type="Proteomes" id="UP001223978"/>
    </source>
</evidence>
<evidence type="ECO:0000259" key="5">
    <source>
        <dbReference type="PROSITE" id="PS50977"/>
    </source>
</evidence>
<accession>A0ABT6SBT8</accession>
<evidence type="ECO:0000313" key="6">
    <source>
        <dbReference type="EMBL" id="MDI3405112.1"/>
    </source>
</evidence>
<dbReference type="RefSeq" id="WP_282543058.1">
    <property type="nucleotide sequence ID" value="NZ_JASCIQ010000014.1"/>
</dbReference>
<feature type="domain" description="HTH tetR-type" evidence="5">
    <location>
        <begin position="11"/>
        <end position="71"/>
    </location>
</feature>
<evidence type="ECO:0000256" key="3">
    <source>
        <dbReference type="ARBA" id="ARBA00023163"/>
    </source>
</evidence>
<keyword evidence="3" id="KW-0804">Transcription</keyword>
<dbReference type="PANTHER" id="PTHR30055:SF234">
    <property type="entry name" value="HTH-TYPE TRANSCRIPTIONAL REGULATOR BETI"/>
    <property type="match status" value="1"/>
</dbReference>
<dbReference type="EMBL" id="JASCIQ010000014">
    <property type="protein sequence ID" value="MDI3405112.1"/>
    <property type="molecule type" value="Genomic_DNA"/>
</dbReference>
<dbReference type="Pfam" id="PF00440">
    <property type="entry name" value="TetR_N"/>
    <property type="match status" value="1"/>
</dbReference>
<dbReference type="InterPro" id="IPR001647">
    <property type="entry name" value="HTH_TetR"/>
</dbReference>
<comment type="caution">
    <text evidence="6">The sequence shown here is derived from an EMBL/GenBank/DDBJ whole genome shotgun (WGS) entry which is preliminary data.</text>
</comment>
<dbReference type="Proteomes" id="UP001223978">
    <property type="component" value="Unassembled WGS sequence"/>
</dbReference>
<dbReference type="SUPFAM" id="SSF46689">
    <property type="entry name" value="Homeodomain-like"/>
    <property type="match status" value="1"/>
</dbReference>
<keyword evidence="7" id="KW-1185">Reference proteome</keyword>